<sequence>MSKPSLPNTPLRQRIRYGHTAYSNGNSQINEKTKTWFSGRTKANTKYNKNFQNKGEKNNNVGNYDGDCSEELCTSFN</sequence>
<dbReference type="EMBL" id="CAJVQA010001887">
    <property type="protein sequence ID" value="CAG8529925.1"/>
    <property type="molecule type" value="Genomic_DNA"/>
</dbReference>
<accession>A0A9N9AEC7</accession>
<reference evidence="1" key="1">
    <citation type="submission" date="2021-06" db="EMBL/GenBank/DDBJ databases">
        <authorList>
            <person name="Kallberg Y."/>
            <person name="Tangrot J."/>
            <person name="Rosling A."/>
        </authorList>
    </citation>
    <scope>NUCLEOTIDE SEQUENCE</scope>
    <source>
        <strain evidence="1">FL966</strain>
    </source>
</reference>
<dbReference type="Proteomes" id="UP000789759">
    <property type="component" value="Unassembled WGS sequence"/>
</dbReference>
<evidence type="ECO:0000313" key="1">
    <source>
        <dbReference type="EMBL" id="CAG8529925.1"/>
    </source>
</evidence>
<comment type="caution">
    <text evidence="1">The sequence shown here is derived from an EMBL/GenBank/DDBJ whole genome shotgun (WGS) entry which is preliminary data.</text>
</comment>
<proteinExistence type="predicted"/>
<evidence type="ECO:0000313" key="2">
    <source>
        <dbReference type="Proteomes" id="UP000789759"/>
    </source>
</evidence>
<dbReference type="AlphaFoldDB" id="A0A9N9AEC7"/>
<organism evidence="1 2">
    <name type="scientific">Cetraspora pellucida</name>
    <dbReference type="NCBI Taxonomy" id="1433469"/>
    <lineage>
        <taxon>Eukaryota</taxon>
        <taxon>Fungi</taxon>
        <taxon>Fungi incertae sedis</taxon>
        <taxon>Mucoromycota</taxon>
        <taxon>Glomeromycotina</taxon>
        <taxon>Glomeromycetes</taxon>
        <taxon>Diversisporales</taxon>
        <taxon>Gigasporaceae</taxon>
        <taxon>Cetraspora</taxon>
    </lineage>
</organism>
<dbReference type="OrthoDB" id="2356705at2759"/>
<keyword evidence="2" id="KW-1185">Reference proteome</keyword>
<name>A0A9N9AEC7_9GLOM</name>
<gene>
    <name evidence="1" type="ORF">CPELLU_LOCUS3794</name>
</gene>
<protein>
    <submittedName>
        <fullName evidence="1">22366_t:CDS:1</fullName>
    </submittedName>
</protein>